<dbReference type="Gene3D" id="3.40.50.300">
    <property type="entry name" value="P-loop containing nucleotide triphosphate hydrolases"/>
    <property type="match status" value="1"/>
</dbReference>
<name>A0ABY7BN55_9FIRM</name>
<evidence type="ECO:0000313" key="5">
    <source>
        <dbReference type="EMBL" id="WAM33476.1"/>
    </source>
</evidence>
<keyword evidence="2" id="KW-0547">Nucleotide-binding</keyword>
<dbReference type="RefSeq" id="WP_045168965.1">
    <property type="nucleotide sequence ID" value="NZ_CP113865.1"/>
</dbReference>
<feature type="domain" description="ABC transporter" evidence="4">
    <location>
        <begin position="32"/>
        <end position="277"/>
    </location>
</feature>
<dbReference type="PROSITE" id="PS00211">
    <property type="entry name" value="ABC_TRANSPORTER_1"/>
    <property type="match status" value="1"/>
</dbReference>
<dbReference type="Pfam" id="PF08352">
    <property type="entry name" value="oligo_HPY"/>
    <property type="match status" value="1"/>
</dbReference>
<dbReference type="PIRSF" id="PIRSF037116">
    <property type="entry name" value="CP_lyase_PhnK"/>
    <property type="match status" value="1"/>
</dbReference>
<reference evidence="5" key="1">
    <citation type="submission" date="2022-12" db="EMBL/GenBank/DDBJ databases">
        <authorList>
            <person name="Bing R.G."/>
            <person name="Willard D.J."/>
            <person name="Manesh M.J.H."/>
            <person name="Laemthong T."/>
            <person name="Crosby J.R."/>
            <person name="Kelly R.M."/>
        </authorList>
    </citation>
    <scope>NUCLEOTIDE SEQUENCE</scope>
    <source>
        <strain evidence="5">DSM 8990</strain>
    </source>
</reference>
<evidence type="ECO:0000256" key="1">
    <source>
        <dbReference type="ARBA" id="ARBA00022448"/>
    </source>
</evidence>
<accession>A0ABY7BN55</accession>
<dbReference type="InterPro" id="IPR013563">
    <property type="entry name" value="Oligopep_ABC_C"/>
</dbReference>
<gene>
    <name evidence="5" type="ORF">OTK00_001977</name>
</gene>
<dbReference type="InterPro" id="IPR027417">
    <property type="entry name" value="P-loop_NTPase"/>
</dbReference>
<dbReference type="Proteomes" id="UP001164909">
    <property type="component" value="Chromosome"/>
</dbReference>
<evidence type="ECO:0000313" key="6">
    <source>
        <dbReference type="Proteomes" id="UP001164909"/>
    </source>
</evidence>
<sequence length="281" mass="31436">MNNFIETVIEVKGLTKIFGKGCPSCVEGTGPDYNTNICPYCKSIVACSNISFKLFKSEILGIVGESGSGKSTLLKCLYLEQQPTDGEYYLNYYKEGKVNIFQLDSQEKRYIKNNLLGMVYQYPHLGLDMYISCGGNIAEKLINSGYISISKIRKRASELLNKTEIPLLRIDDFPKNFSGGMQQRVQIAKALSNNPPILFLDEITSGLDVSVQAKVLDLIKSIQQELKISMLIVSHDMSVIRMLADRTIVMKNGKIVEMGLTDQILEDPQHPYTQLLISSIL</sequence>
<dbReference type="Pfam" id="PF00005">
    <property type="entry name" value="ABC_tran"/>
    <property type="match status" value="1"/>
</dbReference>
<evidence type="ECO:0000256" key="2">
    <source>
        <dbReference type="ARBA" id="ARBA00022741"/>
    </source>
</evidence>
<organism evidence="5 6">
    <name type="scientific">Caldicellulosiruptor morganii</name>
    <dbReference type="NCBI Taxonomy" id="1387555"/>
    <lineage>
        <taxon>Bacteria</taxon>
        <taxon>Bacillati</taxon>
        <taxon>Bacillota</taxon>
        <taxon>Bacillota incertae sedis</taxon>
        <taxon>Caldicellulosiruptorales</taxon>
        <taxon>Caldicellulosiruptoraceae</taxon>
        <taxon>Caldicellulosiruptor</taxon>
    </lineage>
</organism>
<dbReference type="EMBL" id="CP113865">
    <property type="protein sequence ID" value="WAM33476.1"/>
    <property type="molecule type" value="Genomic_DNA"/>
</dbReference>
<keyword evidence="3 5" id="KW-0067">ATP-binding</keyword>
<dbReference type="PROSITE" id="PS50893">
    <property type="entry name" value="ABC_TRANSPORTER_2"/>
    <property type="match status" value="1"/>
</dbReference>
<dbReference type="SMART" id="SM00382">
    <property type="entry name" value="AAA"/>
    <property type="match status" value="1"/>
</dbReference>
<dbReference type="PANTHER" id="PTHR42764">
    <property type="entry name" value="PHOSPHONATES UTILIZATION ATP-BINDING PROTEIN PHNK-RELATED"/>
    <property type="match status" value="1"/>
</dbReference>
<proteinExistence type="predicted"/>
<dbReference type="GO" id="GO:0005524">
    <property type="term" value="F:ATP binding"/>
    <property type="evidence" value="ECO:0007669"/>
    <property type="project" value="UniProtKB-KW"/>
</dbReference>
<keyword evidence="6" id="KW-1185">Reference proteome</keyword>
<keyword evidence="1" id="KW-0813">Transport</keyword>
<dbReference type="InterPro" id="IPR003439">
    <property type="entry name" value="ABC_transporter-like_ATP-bd"/>
</dbReference>
<dbReference type="SUPFAM" id="SSF52540">
    <property type="entry name" value="P-loop containing nucleoside triphosphate hydrolases"/>
    <property type="match status" value="1"/>
</dbReference>
<dbReference type="InterPro" id="IPR012700">
    <property type="entry name" value="PhnK"/>
</dbReference>
<evidence type="ECO:0000259" key="4">
    <source>
        <dbReference type="PROSITE" id="PS50893"/>
    </source>
</evidence>
<dbReference type="InterPro" id="IPR017871">
    <property type="entry name" value="ABC_transporter-like_CS"/>
</dbReference>
<dbReference type="PANTHER" id="PTHR42764:SF1">
    <property type="entry name" value="PHOSPHONATES UTILIZATION ATP-BINDING PROTEIN PHNK-RELATED"/>
    <property type="match status" value="1"/>
</dbReference>
<dbReference type="InterPro" id="IPR003593">
    <property type="entry name" value="AAA+_ATPase"/>
</dbReference>
<evidence type="ECO:0000256" key="3">
    <source>
        <dbReference type="ARBA" id="ARBA00022840"/>
    </source>
</evidence>
<dbReference type="CDD" id="cd03257">
    <property type="entry name" value="ABC_NikE_OppD_transporters"/>
    <property type="match status" value="1"/>
</dbReference>
<protein>
    <submittedName>
        <fullName evidence="5">ATP-binding cassette domain-containing protein</fullName>
    </submittedName>
</protein>